<name>A0ABX8QVV5_9ACTN</name>
<feature type="domain" description="VOC" evidence="1">
    <location>
        <begin position="142"/>
        <end position="267"/>
    </location>
</feature>
<dbReference type="Pfam" id="PF00903">
    <property type="entry name" value="Glyoxalase"/>
    <property type="match status" value="1"/>
</dbReference>
<evidence type="ECO:0000259" key="1">
    <source>
        <dbReference type="PROSITE" id="PS51819"/>
    </source>
</evidence>
<dbReference type="PROSITE" id="PS51819">
    <property type="entry name" value="VOC"/>
    <property type="match status" value="2"/>
</dbReference>
<dbReference type="PANTHER" id="PTHR33993:SF14">
    <property type="entry name" value="GB|AAF24581.1"/>
    <property type="match status" value="1"/>
</dbReference>
<proteinExistence type="predicted"/>
<feature type="domain" description="VOC" evidence="1">
    <location>
        <begin position="11"/>
        <end position="128"/>
    </location>
</feature>
<protein>
    <submittedName>
        <fullName evidence="2">VOC family protein</fullName>
    </submittedName>
</protein>
<dbReference type="Gene3D" id="3.10.180.10">
    <property type="entry name" value="2,3-Dihydroxybiphenyl 1,2-Dioxygenase, domain 1"/>
    <property type="match status" value="2"/>
</dbReference>
<dbReference type="InterPro" id="IPR052164">
    <property type="entry name" value="Anthracycline_SecMetBiosynth"/>
</dbReference>
<dbReference type="PANTHER" id="PTHR33993">
    <property type="entry name" value="GLYOXALASE-RELATED"/>
    <property type="match status" value="1"/>
</dbReference>
<dbReference type="SUPFAM" id="SSF54593">
    <property type="entry name" value="Glyoxalase/Bleomycin resistance protein/Dihydroxybiphenyl dioxygenase"/>
    <property type="match status" value="2"/>
</dbReference>
<dbReference type="EMBL" id="CP059572">
    <property type="protein sequence ID" value="QXJ21582.1"/>
    <property type="molecule type" value="Genomic_DNA"/>
</dbReference>
<dbReference type="InterPro" id="IPR029068">
    <property type="entry name" value="Glyas_Bleomycin-R_OHBP_Dase"/>
</dbReference>
<dbReference type="RefSeq" id="WP_231334740.1">
    <property type="nucleotide sequence ID" value="NZ_CP059572.1"/>
</dbReference>
<accession>A0ABX8QVV5</accession>
<dbReference type="Proteomes" id="UP001049518">
    <property type="component" value="Chromosome"/>
</dbReference>
<keyword evidence="3" id="KW-1185">Reference proteome</keyword>
<reference evidence="2" key="1">
    <citation type="submission" date="2020-07" db="EMBL/GenBank/DDBJ databases">
        <authorList>
            <person name="Tarantini F.S."/>
            <person name="Hong K.W."/>
            <person name="Chan K.G."/>
        </authorList>
    </citation>
    <scope>NUCLEOTIDE SEQUENCE</scope>
    <source>
        <strain evidence="2">32-07</strain>
    </source>
</reference>
<evidence type="ECO:0000313" key="2">
    <source>
        <dbReference type="EMBL" id="QXJ21582.1"/>
    </source>
</evidence>
<dbReference type="InterPro" id="IPR004360">
    <property type="entry name" value="Glyas_Fos-R_dOase_dom"/>
</dbReference>
<organism evidence="2 3">
    <name type="scientific">Actinomadura graeca</name>
    <dbReference type="NCBI Taxonomy" id="2750812"/>
    <lineage>
        <taxon>Bacteria</taxon>
        <taxon>Bacillati</taxon>
        <taxon>Actinomycetota</taxon>
        <taxon>Actinomycetes</taxon>
        <taxon>Streptosporangiales</taxon>
        <taxon>Thermomonosporaceae</taxon>
        <taxon>Actinomadura</taxon>
    </lineage>
</organism>
<evidence type="ECO:0000313" key="3">
    <source>
        <dbReference type="Proteomes" id="UP001049518"/>
    </source>
</evidence>
<gene>
    <name evidence="2" type="ORF">AGRA3207_002448</name>
</gene>
<dbReference type="InterPro" id="IPR037523">
    <property type="entry name" value="VOC_core"/>
</dbReference>
<dbReference type="CDD" id="cd07247">
    <property type="entry name" value="SgaA_N_like"/>
    <property type="match status" value="1"/>
</dbReference>
<sequence>MPTVTGYLAGDPCWADLATPDLGASMAFYCELFGWSSYTLTVGTLGDYEMFTLGGTQGPAVAGMQVLDDDTQPPSWTCYVHADDTDLTHRAVLDAGGGTLIEPTSVANLGRMAVCADTQGADFGIWEGWDLPGADVTDEPSAMCWFELCCVDTGEAKRFYDEVFAWKGVDRVYDRWSASEQGYHPAVYTDWMHGDRPVGGMFFMDELWPERRPAYWIPYFWVADCDASAAAALDLGGEIAIPPNDAVHGRFSILTDPTGARVGIFTPSAAVLEDVRTRPRHMEP</sequence>